<dbReference type="Proteomes" id="UP001497457">
    <property type="component" value="Chromosome 29rd"/>
</dbReference>
<proteinExistence type="predicted"/>
<dbReference type="EMBL" id="OZ075139">
    <property type="protein sequence ID" value="CAL5017782.1"/>
    <property type="molecule type" value="Genomic_DNA"/>
</dbReference>
<feature type="region of interest" description="Disordered" evidence="1">
    <location>
        <begin position="1"/>
        <end position="32"/>
    </location>
</feature>
<gene>
    <name evidence="2" type="ORF">URODEC1_LOCUS73943</name>
</gene>
<keyword evidence="3" id="KW-1185">Reference proteome</keyword>
<dbReference type="AlphaFoldDB" id="A0ABC9CEU4"/>
<evidence type="ECO:0000313" key="3">
    <source>
        <dbReference type="Proteomes" id="UP001497457"/>
    </source>
</evidence>
<evidence type="ECO:0000313" key="2">
    <source>
        <dbReference type="EMBL" id="CAL5017782.1"/>
    </source>
</evidence>
<name>A0ABC9CEU4_9POAL</name>
<reference evidence="2 3" key="2">
    <citation type="submission" date="2024-10" db="EMBL/GenBank/DDBJ databases">
        <authorList>
            <person name="Ryan C."/>
        </authorList>
    </citation>
    <scope>NUCLEOTIDE SEQUENCE [LARGE SCALE GENOMIC DNA]</scope>
</reference>
<accession>A0ABC9CEU4</accession>
<protein>
    <submittedName>
        <fullName evidence="2">Uncharacterized protein</fullName>
    </submittedName>
</protein>
<feature type="compositionally biased region" description="Polar residues" evidence="1">
    <location>
        <begin position="16"/>
        <end position="30"/>
    </location>
</feature>
<sequence>MFHLKTATMQDAADKTFNQQSRKPATSTRTPLHVFQSVSRLADHPGDEAWFGYNNNHYEVPRARVHPPVPIGRAFYRIKRALPSANSPTIQEVDAALSKLATAEPPLPADAHQETEHEDNEPVQRDAEVLQPLQAEHVLNIQPETPPGNISITPNQHTTHVCSSTLNTPNTCANQSGVAELFSTPDQGLLPQPPAAPGKRGRRLKKPPVEIGSLRHSKRQACSRLKHLPAAERANHVLCRRLGYIKDDITPAEQAIQEFISTFKGPMPQYIVAALTAVFHLDDDDISRASAALIKLGGPEAADDVA</sequence>
<evidence type="ECO:0000256" key="1">
    <source>
        <dbReference type="SAM" id="MobiDB-lite"/>
    </source>
</evidence>
<reference evidence="3" key="1">
    <citation type="submission" date="2024-06" db="EMBL/GenBank/DDBJ databases">
        <authorList>
            <person name="Ryan C."/>
        </authorList>
    </citation>
    <scope>NUCLEOTIDE SEQUENCE [LARGE SCALE GENOMIC DNA]</scope>
</reference>
<organism evidence="2 3">
    <name type="scientific">Urochloa decumbens</name>
    <dbReference type="NCBI Taxonomy" id="240449"/>
    <lineage>
        <taxon>Eukaryota</taxon>
        <taxon>Viridiplantae</taxon>
        <taxon>Streptophyta</taxon>
        <taxon>Embryophyta</taxon>
        <taxon>Tracheophyta</taxon>
        <taxon>Spermatophyta</taxon>
        <taxon>Magnoliopsida</taxon>
        <taxon>Liliopsida</taxon>
        <taxon>Poales</taxon>
        <taxon>Poaceae</taxon>
        <taxon>PACMAD clade</taxon>
        <taxon>Panicoideae</taxon>
        <taxon>Panicodae</taxon>
        <taxon>Paniceae</taxon>
        <taxon>Melinidinae</taxon>
        <taxon>Urochloa</taxon>
    </lineage>
</organism>
<feature type="region of interest" description="Disordered" evidence="1">
    <location>
        <begin position="183"/>
        <end position="216"/>
    </location>
</feature>